<dbReference type="SMART" id="SM00554">
    <property type="entry name" value="FAS1"/>
    <property type="match status" value="1"/>
</dbReference>
<dbReference type="InterPro" id="IPR000782">
    <property type="entry name" value="FAS1_domain"/>
</dbReference>
<dbReference type="GO" id="GO:0050839">
    <property type="term" value="F:cell adhesion molecule binding"/>
    <property type="evidence" value="ECO:0000318"/>
    <property type="project" value="GO_Central"/>
</dbReference>
<dbReference type="FunFam" id="2.30.180.10:FF:000103">
    <property type="match status" value="1"/>
</dbReference>
<feature type="domain" description="FAS1" evidence="1">
    <location>
        <begin position="58"/>
        <end position="193"/>
    </location>
</feature>
<dbReference type="InterPro" id="IPR050904">
    <property type="entry name" value="Adhesion/Biosynth-related"/>
</dbReference>
<gene>
    <name evidence="3" type="primary">LOC118429871</name>
</gene>
<dbReference type="PANTHER" id="PTHR10900">
    <property type="entry name" value="PERIOSTIN-RELATED"/>
    <property type="match status" value="1"/>
</dbReference>
<dbReference type="GO" id="GO:0007155">
    <property type="term" value="P:cell adhesion"/>
    <property type="evidence" value="ECO:0000318"/>
    <property type="project" value="GO_Central"/>
</dbReference>
<dbReference type="OrthoDB" id="286301at2759"/>
<dbReference type="AlphaFoldDB" id="A0A9J7M8W8"/>
<accession>A0A9J7M8W8</accession>
<dbReference type="SUPFAM" id="SSF82153">
    <property type="entry name" value="FAS1 domain"/>
    <property type="match status" value="2"/>
</dbReference>
<evidence type="ECO:0000313" key="3">
    <source>
        <dbReference type="RefSeq" id="XP_035696390.1"/>
    </source>
</evidence>
<reference evidence="2" key="1">
    <citation type="journal article" date="2020" name="Nat. Ecol. Evol.">
        <title>Deeply conserved synteny resolves early events in vertebrate evolution.</title>
        <authorList>
            <person name="Simakov O."/>
            <person name="Marletaz F."/>
            <person name="Yue J.X."/>
            <person name="O'Connell B."/>
            <person name="Jenkins J."/>
            <person name="Brandt A."/>
            <person name="Calef R."/>
            <person name="Tung C.H."/>
            <person name="Huang T.K."/>
            <person name="Schmutz J."/>
            <person name="Satoh N."/>
            <person name="Yu J.K."/>
            <person name="Putnam N.H."/>
            <person name="Green R.E."/>
            <person name="Rokhsar D.S."/>
        </authorList>
    </citation>
    <scope>NUCLEOTIDE SEQUENCE [LARGE SCALE GENOMIC DNA]</scope>
    <source>
        <strain evidence="2">S238N-H82</strain>
    </source>
</reference>
<keyword evidence="2" id="KW-1185">Reference proteome</keyword>
<sequence length="197" mass="21467">MTNNQVLASLLEGFGIRLNKYPSRKVITANGCLISDADNTAGKGVVHVVDQVLYPFPAGTIISEMPYMNQLSVLRDLIVKTDLGQLLNDDGAFSLFAPTDAAFEKLPNATLHHILNNQMVLTRVLNYHVVDGVYYEAGLSDREELTTLQTEKLVCHVNRTVGADTQVAVNNGKITGLAFPTINGVIHIIDNVLIPPK</sequence>
<dbReference type="InterPro" id="IPR036378">
    <property type="entry name" value="FAS1_dom_sf"/>
</dbReference>
<dbReference type="GO" id="GO:0005615">
    <property type="term" value="C:extracellular space"/>
    <property type="evidence" value="ECO:0000318"/>
    <property type="project" value="GO_Central"/>
</dbReference>
<protein>
    <submittedName>
        <fullName evidence="3">Transforming growth factor-beta-induced protein ig-h3-like</fullName>
    </submittedName>
</protein>
<dbReference type="Gene3D" id="2.30.180.10">
    <property type="entry name" value="FAS1 domain"/>
    <property type="match status" value="2"/>
</dbReference>
<dbReference type="PROSITE" id="PS50213">
    <property type="entry name" value="FAS1"/>
    <property type="match status" value="2"/>
</dbReference>
<dbReference type="KEGG" id="bfo:118429871"/>
<organism evidence="2 3">
    <name type="scientific">Branchiostoma floridae</name>
    <name type="common">Florida lancelet</name>
    <name type="synonym">Amphioxus</name>
    <dbReference type="NCBI Taxonomy" id="7739"/>
    <lineage>
        <taxon>Eukaryota</taxon>
        <taxon>Metazoa</taxon>
        <taxon>Chordata</taxon>
        <taxon>Cephalochordata</taxon>
        <taxon>Leptocardii</taxon>
        <taxon>Amphioxiformes</taxon>
        <taxon>Branchiostomatidae</taxon>
        <taxon>Branchiostoma</taxon>
    </lineage>
</organism>
<dbReference type="GO" id="GO:0030198">
    <property type="term" value="P:extracellular matrix organization"/>
    <property type="evidence" value="ECO:0000318"/>
    <property type="project" value="GO_Central"/>
</dbReference>
<dbReference type="PANTHER" id="PTHR10900:SF124">
    <property type="entry name" value="FI05614P"/>
    <property type="match status" value="1"/>
</dbReference>
<proteinExistence type="predicted"/>
<evidence type="ECO:0000259" key="1">
    <source>
        <dbReference type="PROSITE" id="PS50213"/>
    </source>
</evidence>
<dbReference type="RefSeq" id="XP_035696390.1">
    <property type="nucleotide sequence ID" value="XM_035840497.1"/>
</dbReference>
<name>A0A9J7M8W8_BRAFL</name>
<dbReference type="Pfam" id="PF02469">
    <property type="entry name" value="Fasciclin"/>
    <property type="match status" value="2"/>
</dbReference>
<evidence type="ECO:0000313" key="2">
    <source>
        <dbReference type="Proteomes" id="UP000001554"/>
    </source>
</evidence>
<dbReference type="GO" id="GO:0031012">
    <property type="term" value="C:extracellular matrix"/>
    <property type="evidence" value="ECO:0000318"/>
    <property type="project" value="GO_Central"/>
</dbReference>
<dbReference type="Proteomes" id="UP000001554">
    <property type="component" value="Chromosome 14"/>
</dbReference>
<feature type="domain" description="FAS1" evidence="1">
    <location>
        <begin position="1"/>
        <end position="53"/>
    </location>
</feature>
<dbReference type="GeneID" id="118429871"/>
<dbReference type="OMA" id="INADMNI"/>
<reference evidence="3" key="2">
    <citation type="submission" date="2025-08" db="UniProtKB">
        <authorList>
            <consortium name="RefSeq"/>
        </authorList>
    </citation>
    <scope>IDENTIFICATION</scope>
    <source>
        <strain evidence="3">S238N-H82</strain>
        <tissue evidence="3">Testes</tissue>
    </source>
</reference>